<dbReference type="OMA" id="HCGQRAH"/>
<keyword evidence="3 6" id="KW-0812">Transmembrane</keyword>
<evidence type="ECO:0000256" key="5">
    <source>
        <dbReference type="ARBA" id="ARBA00023136"/>
    </source>
</evidence>
<name>A0A8B7PCY5_HYAAZ</name>
<evidence type="ECO:0000313" key="8">
    <source>
        <dbReference type="RefSeq" id="XP_018024004.1"/>
    </source>
</evidence>
<protein>
    <recommendedName>
        <fullName evidence="6">Tetraspanin</fullName>
    </recommendedName>
</protein>
<dbReference type="Pfam" id="PF00335">
    <property type="entry name" value="Tetraspanin"/>
    <property type="match status" value="1"/>
</dbReference>
<keyword evidence="7" id="KW-1185">Reference proteome</keyword>
<sequence>MPRRGSTSTGCCSIPVLKFGLAVYNILLLACGIGVVAVTLWSLVTKYDQAPLLTSHAYPAAVGMLLTAGLLSVTAGVLGCLALAREDRCTLLLYIFLLILVLVLEAVAGVVSYVYQDQLPHLLTDSLPATISERYSLDESVTFAVDSMQIKFRCCGGVSYMDWAESKWKQSVTADVRVPDSCCKTVTEACGMRDHPSNIWYTGCVHGLSKFLGEHLQLLGALGCCLSLLQVLGLTLASCLYVVLSRAI</sequence>
<dbReference type="Proteomes" id="UP000694843">
    <property type="component" value="Unplaced"/>
</dbReference>
<dbReference type="InterPro" id="IPR008952">
    <property type="entry name" value="Tetraspanin_EC2_sf"/>
</dbReference>
<feature type="transmembrane region" description="Helical" evidence="6">
    <location>
        <begin position="91"/>
        <end position="115"/>
    </location>
</feature>
<evidence type="ECO:0000256" key="6">
    <source>
        <dbReference type="RuleBase" id="RU361218"/>
    </source>
</evidence>
<evidence type="ECO:0000256" key="4">
    <source>
        <dbReference type="ARBA" id="ARBA00022989"/>
    </source>
</evidence>
<dbReference type="CDD" id="cd03155">
    <property type="entry name" value="CD151_like_LEL"/>
    <property type="match status" value="1"/>
</dbReference>
<keyword evidence="5 6" id="KW-0472">Membrane</keyword>
<dbReference type="InterPro" id="IPR018499">
    <property type="entry name" value="Tetraspanin/Peripherin"/>
</dbReference>
<dbReference type="PANTHER" id="PTHR19282:SF544">
    <property type="entry name" value="TETRASPANIN"/>
    <property type="match status" value="1"/>
</dbReference>
<dbReference type="OrthoDB" id="9993879at2759"/>
<accession>A0A8B7PCY5</accession>
<dbReference type="RefSeq" id="XP_018024004.1">
    <property type="nucleotide sequence ID" value="XM_018168515.2"/>
</dbReference>
<dbReference type="Gene3D" id="1.10.1450.10">
    <property type="entry name" value="Tetraspanin"/>
    <property type="match status" value="1"/>
</dbReference>
<dbReference type="PRINTS" id="PR00259">
    <property type="entry name" value="TMFOUR"/>
</dbReference>
<feature type="transmembrane region" description="Helical" evidence="6">
    <location>
        <begin position="56"/>
        <end position="84"/>
    </location>
</feature>
<dbReference type="SUPFAM" id="SSF48652">
    <property type="entry name" value="Tetraspanin"/>
    <property type="match status" value="1"/>
</dbReference>
<reference evidence="8" key="1">
    <citation type="submission" date="2025-08" db="UniProtKB">
        <authorList>
            <consortium name="RefSeq"/>
        </authorList>
    </citation>
    <scope>IDENTIFICATION</scope>
    <source>
        <tissue evidence="8">Whole organism</tissue>
    </source>
</reference>
<feature type="transmembrane region" description="Helical" evidence="6">
    <location>
        <begin position="21"/>
        <end position="44"/>
    </location>
</feature>
<evidence type="ECO:0000256" key="2">
    <source>
        <dbReference type="ARBA" id="ARBA00006840"/>
    </source>
</evidence>
<evidence type="ECO:0000313" key="7">
    <source>
        <dbReference type="Proteomes" id="UP000694843"/>
    </source>
</evidence>
<keyword evidence="4 6" id="KW-1133">Transmembrane helix</keyword>
<dbReference type="PIRSF" id="PIRSF002419">
    <property type="entry name" value="Tetraspanin"/>
    <property type="match status" value="1"/>
</dbReference>
<proteinExistence type="inferred from homology"/>
<dbReference type="GeneID" id="108679792"/>
<evidence type="ECO:0000256" key="3">
    <source>
        <dbReference type="ARBA" id="ARBA00022692"/>
    </source>
</evidence>
<comment type="similarity">
    <text evidence="2 6">Belongs to the tetraspanin (TM4SF) family.</text>
</comment>
<evidence type="ECO:0000256" key="1">
    <source>
        <dbReference type="ARBA" id="ARBA00004141"/>
    </source>
</evidence>
<dbReference type="AlphaFoldDB" id="A0A8B7PCY5"/>
<gene>
    <name evidence="8" type="primary">LOC108679792</name>
</gene>
<dbReference type="InterPro" id="IPR000301">
    <property type="entry name" value="Tetraspanin_animals"/>
</dbReference>
<dbReference type="GO" id="GO:0005886">
    <property type="term" value="C:plasma membrane"/>
    <property type="evidence" value="ECO:0007669"/>
    <property type="project" value="TreeGrafter"/>
</dbReference>
<dbReference type="KEGG" id="hazt:108679792"/>
<comment type="subcellular location">
    <subcellularLocation>
        <location evidence="1 6">Membrane</location>
        <topology evidence="1 6">Multi-pass membrane protein</topology>
    </subcellularLocation>
</comment>
<feature type="transmembrane region" description="Helical" evidence="6">
    <location>
        <begin position="218"/>
        <end position="244"/>
    </location>
</feature>
<organism evidence="7 8">
    <name type="scientific">Hyalella azteca</name>
    <name type="common">Amphipod</name>
    <dbReference type="NCBI Taxonomy" id="294128"/>
    <lineage>
        <taxon>Eukaryota</taxon>
        <taxon>Metazoa</taxon>
        <taxon>Ecdysozoa</taxon>
        <taxon>Arthropoda</taxon>
        <taxon>Crustacea</taxon>
        <taxon>Multicrustacea</taxon>
        <taxon>Malacostraca</taxon>
        <taxon>Eumalacostraca</taxon>
        <taxon>Peracarida</taxon>
        <taxon>Amphipoda</taxon>
        <taxon>Senticaudata</taxon>
        <taxon>Talitrida</taxon>
        <taxon>Talitroidea</taxon>
        <taxon>Hyalellidae</taxon>
        <taxon>Hyalella</taxon>
    </lineage>
</organism>
<dbReference type="PANTHER" id="PTHR19282">
    <property type="entry name" value="TETRASPANIN"/>
    <property type="match status" value="1"/>
</dbReference>
<dbReference type="PROSITE" id="PS51257">
    <property type="entry name" value="PROKAR_LIPOPROTEIN"/>
    <property type="match status" value="1"/>
</dbReference>